<protein>
    <submittedName>
        <fullName evidence="2">Uncharacterized protein</fullName>
    </submittedName>
</protein>
<accession>A0A7H8TBM6</accession>
<evidence type="ECO:0000313" key="3">
    <source>
        <dbReference type="Proteomes" id="UP000509418"/>
    </source>
</evidence>
<name>A0A7H8TBM6_STRCX</name>
<keyword evidence="1" id="KW-0472">Membrane</keyword>
<keyword evidence="3" id="KW-1185">Reference proteome</keyword>
<proteinExistence type="predicted"/>
<gene>
    <name evidence="2" type="ORF">HUT05_28400</name>
</gene>
<reference evidence="2 3" key="1">
    <citation type="submission" date="2020-06" db="EMBL/GenBank/DDBJ databases">
        <title>Genome mining for natural products.</title>
        <authorList>
            <person name="Zhang B."/>
            <person name="Shi J."/>
            <person name="Ge H."/>
        </authorList>
    </citation>
    <scope>NUCLEOTIDE SEQUENCE [LARGE SCALE GENOMIC DNA]</scope>
    <source>
        <strain evidence="2 3">NA02069</strain>
    </source>
</reference>
<dbReference type="AlphaFoldDB" id="A0A7H8TBM6"/>
<keyword evidence="1" id="KW-0812">Transmembrane</keyword>
<dbReference type="RefSeq" id="WP_176576758.1">
    <property type="nucleotide sequence ID" value="NZ_CBDRGH010000047.1"/>
</dbReference>
<dbReference type="Proteomes" id="UP000509418">
    <property type="component" value="Chromosome"/>
</dbReference>
<keyword evidence="1" id="KW-1133">Transmembrane helix</keyword>
<evidence type="ECO:0000313" key="2">
    <source>
        <dbReference type="EMBL" id="QKZ20921.1"/>
    </source>
</evidence>
<organism evidence="2 3">
    <name type="scientific">Streptomyces chartreusis</name>
    <dbReference type="NCBI Taxonomy" id="1969"/>
    <lineage>
        <taxon>Bacteria</taxon>
        <taxon>Bacillati</taxon>
        <taxon>Actinomycetota</taxon>
        <taxon>Actinomycetes</taxon>
        <taxon>Kitasatosporales</taxon>
        <taxon>Streptomycetaceae</taxon>
        <taxon>Streptomyces</taxon>
    </lineage>
</organism>
<feature type="transmembrane region" description="Helical" evidence="1">
    <location>
        <begin position="39"/>
        <end position="57"/>
    </location>
</feature>
<sequence>MKTNTSPTGLALLLIVVGLLLSFTSITAAFTTHEPIWRYLIAAGCLGQFLGWMRHGARSRGDAR</sequence>
<evidence type="ECO:0000256" key="1">
    <source>
        <dbReference type="SAM" id="Phobius"/>
    </source>
</evidence>
<dbReference type="EMBL" id="CP056041">
    <property type="protein sequence ID" value="QKZ20921.1"/>
    <property type="molecule type" value="Genomic_DNA"/>
</dbReference>